<keyword evidence="2 3" id="KW-0732">Signal</keyword>
<dbReference type="PROSITE" id="PS51257">
    <property type="entry name" value="PROKAR_LIPOPROTEIN"/>
    <property type="match status" value="1"/>
</dbReference>
<dbReference type="Gene3D" id="3.40.50.2300">
    <property type="match status" value="2"/>
</dbReference>
<accession>E3IXY1</accession>
<dbReference type="InParanoid" id="E3IXY1"/>
<dbReference type="STRING" id="298654.FraEuI1c_3427"/>
<sequence length="408" mass="41559" precursor="true">MGAHRRRLSGGIAVAVTLALATSCSSAPGGSSGNSGNTACDAPGVTSNQIKLGFVYPATGPSSTALSAARAGLDARIGLANAHGGVHGRRITYDWGDDQGTASGAAVAIDTLVQQRNVFGLVSASASLGDSMTALTKQVVPVTGTAIEPAWAGHDNMFSFIYSASPAVVGRYVRAARGTRVAIIIGDPSALTSENTVSYEQSLRAAGASAVQTFSYVATTGNPAQVANKIISFGADALLGITAPDDFAQVVQATRAAGAQLAVSVVLTGYDRSVIASAHGKALAGVSMPVFFRPFEAGGPAIKQYEDAMVTYAPESGDADQQFAMFTYISADMFLRGLDLAGPCPTRAGFVKALRGVSAYDAGGLIAPIDLRDDSGKPLSCYAFVQVAPDGTAFQVVRDRVCADGSTG</sequence>
<reference evidence="5 6" key="1">
    <citation type="submission" date="2010-10" db="EMBL/GenBank/DDBJ databases">
        <title>Complete sequence of Frankia sp. EuI1c.</title>
        <authorList>
            <consortium name="US DOE Joint Genome Institute"/>
            <person name="Lucas S."/>
            <person name="Copeland A."/>
            <person name="Lapidus A."/>
            <person name="Cheng J.-F."/>
            <person name="Bruce D."/>
            <person name="Goodwin L."/>
            <person name="Pitluck S."/>
            <person name="Chertkov O."/>
            <person name="Detter J.C."/>
            <person name="Han C."/>
            <person name="Tapia R."/>
            <person name="Land M."/>
            <person name="Hauser L."/>
            <person name="Jeffries C."/>
            <person name="Kyrpides N."/>
            <person name="Ivanova N."/>
            <person name="Mikhailova N."/>
            <person name="Beauchemin N."/>
            <person name="Sen A."/>
            <person name="Sur S.A."/>
            <person name="Gtari M."/>
            <person name="Wall L."/>
            <person name="Tisa L."/>
            <person name="Woyke T."/>
        </authorList>
    </citation>
    <scope>NUCLEOTIDE SEQUENCE [LARGE SCALE GENOMIC DNA]</scope>
    <source>
        <strain evidence="6">DSM 45817 / CECT 9037 / EuI1c</strain>
    </source>
</reference>
<dbReference type="OrthoDB" id="3208273at2"/>
<dbReference type="KEGG" id="fri:FraEuI1c_3427"/>
<gene>
    <name evidence="5" type="ordered locus">FraEuI1c_3427</name>
</gene>
<dbReference type="EMBL" id="CP002299">
    <property type="protein sequence ID" value="ADP81436.1"/>
    <property type="molecule type" value="Genomic_DNA"/>
</dbReference>
<feature type="chain" id="PRO_5039053302" description="Leucine-binding protein domain-containing protein" evidence="3">
    <location>
        <begin position="28"/>
        <end position="408"/>
    </location>
</feature>
<evidence type="ECO:0000256" key="1">
    <source>
        <dbReference type="ARBA" id="ARBA00010062"/>
    </source>
</evidence>
<evidence type="ECO:0000313" key="6">
    <source>
        <dbReference type="Proteomes" id="UP000002484"/>
    </source>
</evidence>
<dbReference type="InterPro" id="IPR028081">
    <property type="entry name" value="Leu-bd"/>
</dbReference>
<dbReference type="InterPro" id="IPR028082">
    <property type="entry name" value="Peripla_BP_I"/>
</dbReference>
<dbReference type="RefSeq" id="WP_013424554.1">
    <property type="nucleotide sequence ID" value="NC_014666.1"/>
</dbReference>
<dbReference type="Pfam" id="PF13458">
    <property type="entry name" value="Peripla_BP_6"/>
    <property type="match status" value="1"/>
</dbReference>
<dbReference type="AlphaFoldDB" id="E3IXY1"/>
<organism evidence="5 6">
    <name type="scientific">Pseudofrankia inefficax (strain DSM 45817 / CECT 9037 / DDB 130130 / EuI1c)</name>
    <name type="common">Frankia inefficax</name>
    <dbReference type="NCBI Taxonomy" id="298654"/>
    <lineage>
        <taxon>Bacteria</taxon>
        <taxon>Bacillati</taxon>
        <taxon>Actinomycetota</taxon>
        <taxon>Actinomycetes</taxon>
        <taxon>Frankiales</taxon>
        <taxon>Frankiaceae</taxon>
        <taxon>Pseudofrankia</taxon>
    </lineage>
</organism>
<dbReference type="CDD" id="cd06341">
    <property type="entry name" value="PBP1_ABC_ligand_binding-like"/>
    <property type="match status" value="1"/>
</dbReference>
<dbReference type="Proteomes" id="UP000002484">
    <property type="component" value="Chromosome"/>
</dbReference>
<evidence type="ECO:0000313" key="5">
    <source>
        <dbReference type="EMBL" id="ADP81436.1"/>
    </source>
</evidence>
<dbReference type="PANTHER" id="PTHR47235">
    <property type="entry name" value="BLR6548 PROTEIN"/>
    <property type="match status" value="1"/>
</dbReference>
<dbReference type="PANTHER" id="PTHR47235:SF1">
    <property type="entry name" value="BLR6548 PROTEIN"/>
    <property type="match status" value="1"/>
</dbReference>
<feature type="domain" description="Leucine-binding protein" evidence="4">
    <location>
        <begin position="49"/>
        <end position="391"/>
    </location>
</feature>
<keyword evidence="6" id="KW-1185">Reference proteome</keyword>
<dbReference type="SUPFAM" id="SSF53822">
    <property type="entry name" value="Periplasmic binding protein-like I"/>
    <property type="match status" value="1"/>
</dbReference>
<feature type="signal peptide" evidence="3">
    <location>
        <begin position="1"/>
        <end position="27"/>
    </location>
</feature>
<evidence type="ECO:0000256" key="3">
    <source>
        <dbReference type="SAM" id="SignalP"/>
    </source>
</evidence>
<name>E3IXY1_PSEI1</name>
<dbReference type="HOGENOM" id="CLU_054023_0_0_11"/>
<proteinExistence type="inferred from homology"/>
<protein>
    <recommendedName>
        <fullName evidence="4">Leucine-binding protein domain-containing protein</fullName>
    </recommendedName>
</protein>
<comment type="similarity">
    <text evidence="1">Belongs to the leucine-binding protein family.</text>
</comment>
<evidence type="ECO:0000259" key="4">
    <source>
        <dbReference type="Pfam" id="PF13458"/>
    </source>
</evidence>
<dbReference type="eggNOG" id="COG0683">
    <property type="taxonomic scope" value="Bacteria"/>
</dbReference>
<evidence type="ECO:0000256" key="2">
    <source>
        <dbReference type="ARBA" id="ARBA00022729"/>
    </source>
</evidence>